<evidence type="ECO:0000256" key="1">
    <source>
        <dbReference type="ARBA" id="ARBA00001957"/>
    </source>
</evidence>
<comment type="caution">
    <text evidence="5">The sequence shown here is derived from an EMBL/GenBank/DDBJ whole genome shotgun (WGS) entry which is preliminary data.</text>
</comment>
<dbReference type="EMBL" id="PDES01000009">
    <property type="protein sequence ID" value="RRQ84492.1"/>
    <property type="molecule type" value="Genomic_DNA"/>
</dbReference>
<dbReference type="InterPro" id="IPR000873">
    <property type="entry name" value="AMP-dep_synth/lig_dom"/>
</dbReference>
<dbReference type="Pfam" id="PF00501">
    <property type="entry name" value="AMP-binding"/>
    <property type="match status" value="1"/>
</dbReference>
<dbReference type="Gene3D" id="1.10.1200.10">
    <property type="entry name" value="ACP-like"/>
    <property type="match status" value="1"/>
</dbReference>
<dbReference type="SMART" id="SM00823">
    <property type="entry name" value="PKS_PP"/>
    <property type="match status" value="1"/>
</dbReference>
<proteinExistence type="predicted"/>
<dbReference type="InterPro" id="IPR020806">
    <property type="entry name" value="PKS_PP-bd"/>
</dbReference>
<comment type="cofactor">
    <cofactor evidence="1">
        <name>pantetheine 4'-phosphate</name>
        <dbReference type="ChEBI" id="CHEBI:47942"/>
    </cofactor>
</comment>
<dbReference type="SUPFAM" id="SSF56801">
    <property type="entry name" value="Acetyl-CoA synthetase-like"/>
    <property type="match status" value="1"/>
</dbReference>
<dbReference type="InterPro" id="IPR009081">
    <property type="entry name" value="PP-bd_ACP"/>
</dbReference>
<dbReference type="InterPro" id="IPR025110">
    <property type="entry name" value="AMP-bd_C"/>
</dbReference>
<dbReference type="SUPFAM" id="SSF47336">
    <property type="entry name" value="ACP-like"/>
    <property type="match status" value="1"/>
</dbReference>
<dbReference type="InterPro" id="IPR045851">
    <property type="entry name" value="AMP-bd_C_sf"/>
</dbReference>
<dbReference type="Proteomes" id="UP000276379">
    <property type="component" value="Unassembled WGS sequence"/>
</dbReference>
<dbReference type="Gene3D" id="3.30.300.30">
    <property type="match status" value="1"/>
</dbReference>
<dbReference type="Pfam" id="PF13193">
    <property type="entry name" value="AMP-binding_C"/>
    <property type="match status" value="1"/>
</dbReference>
<dbReference type="InterPro" id="IPR042099">
    <property type="entry name" value="ANL_N_sf"/>
</dbReference>
<dbReference type="InterPro" id="IPR001031">
    <property type="entry name" value="Thioesterase"/>
</dbReference>
<dbReference type="SUPFAM" id="SSF53474">
    <property type="entry name" value="alpha/beta-Hydrolases"/>
    <property type="match status" value="1"/>
</dbReference>
<evidence type="ECO:0000256" key="3">
    <source>
        <dbReference type="ARBA" id="ARBA00022553"/>
    </source>
</evidence>
<dbReference type="InterPro" id="IPR020802">
    <property type="entry name" value="TesA-like"/>
</dbReference>
<dbReference type="GO" id="GO:0044550">
    <property type="term" value="P:secondary metabolite biosynthetic process"/>
    <property type="evidence" value="ECO:0007669"/>
    <property type="project" value="TreeGrafter"/>
</dbReference>
<protein>
    <recommendedName>
        <fullName evidence="4">Carrier domain-containing protein</fullName>
    </recommendedName>
</protein>
<dbReference type="NCBIfam" id="TIGR01733">
    <property type="entry name" value="AA-adenyl-dom"/>
    <property type="match status" value="1"/>
</dbReference>
<feature type="domain" description="Carrier" evidence="4">
    <location>
        <begin position="1000"/>
        <end position="1075"/>
    </location>
</feature>
<dbReference type="InterPro" id="IPR001242">
    <property type="entry name" value="Condensation_dom"/>
</dbReference>
<reference evidence="5 6" key="1">
    <citation type="submission" date="2017-10" db="EMBL/GenBank/DDBJ databases">
        <title>Draft genome of actinobacteria isolated from guarana (Paullinia cupana (Mart.) Ducke.</title>
        <authorList>
            <person name="Siqueira K.A."/>
            <person name="Liotti R.G."/>
            <person name="Mendes T.A."/>
            <person name="Soares M.A."/>
        </authorList>
    </citation>
    <scope>NUCLEOTIDE SEQUENCE [LARGE SCALE GENOMIC DNA]</scope>
    <source>
        <strain evidence="5 6">199</strain>
    </source>
</reference>
<sequence>MGCEQVSQLSAGKAQLLERLRSRKAEKSGTDIPKVPQGTRVPLLPAQARIWYFTRRFPESAEYNLFDAVTLAETPSEEQLAGAVRTLMARHDALRLRIIEVAGEPVQEDLGSTEPPVRWYDLGDLEPAAARARATAVIEEAAAVPLRTDEAPMFRVLALRLPGGRAMLALGFHHVIIDHWSVGQVVQELTRLLAGEQLPPAHGVGYLDYCAAHARSFDEARHERELAYWKGRLGGELPVLDLPKDRPRPTEETRSGEMVDFRVASPLAERVRRFATAENTSVFVVLLAAYQAFLARLTGQTDLVVGSPLAGRDDETAEKVVGCFVKPVALRGDLSAASSFRTLVKQAQQTVLEAQDHQSVPFERVVAELGVVRTPGVNPVFQTIFGVQDGFAVGTDGDGGSLIGFDTKSARTDLSVSITDEGDGMRGLMEYSSDLFHRSTVDRFARMYLRLLRAVVDEPETSVATAPLLSPEDRRHILDGLNAYERPSFPYRTLAEPFEEQVRRTPDAVALVGEEGQLSYAETNARANRLARHLRERGVRPGGRVAICMERGFPMVIALYAVAKAGAAYVPMDPDLPEGRMDFMLADTEPQLVLVDGPGSRRLPEGPWPVLRLTGDERPWEHCSTENLPVTVPANALAFLLYTSGSTGRPKAVAYPVDGALANILWLQRSYPFGPGEANILKTSYGFDVSTWELFWPLYTGARLVVARPGGHRDPEYLVRLIERYQVTTLFFVPTMMEVFLEAVPPGGCRSLRRVIIGGEAVKPRLRDAFHARFDGEFINCCGPTEAGTVVEGVIPREPGVPVLPLGRPCGNFRTYVLGPGLEVLPVGVPGEMYIGGEIGLAHGYHNRPAMTADRFLPDPFGPDGGRMYRTGDLCRFRADGVLEHLGRIDRQVKVRGLRIELSEIESVIRDHPGVQACAALAPGGFDGRIAAFVVPEPGAAPDPGEVERHARHLLPTHMVPAAVVAVDHIPYNVNGKIDEKALLARLGHEAAGVSAELVEPQGETETRLAAVFREVLGIDALSVVDSFFALGGHSLLVFKLIAACTRDLGVRPTVGDVFAAPSVRELAVRLDAEGCAEDALVPLVPPGGRPMVVLVHGAGGSVLPFHAVASALGDRYDVYGLQAVDGAREAVSVEELADRYVTAVDAVRGTRPLFLAGWSVGGCVALEMARRWKARDVELAGVALLDSWLPPAALADEPAARRAREAFGAMDLLAGEGDATARLAELTEAAEHLPALLERHRAAFLGYAPEPYPGAVRLLRAAEPYPDPRIEFPAILRREDHGWRERIPDLAVSEIPGNHFTLISEENSAHLAGVIHEIVDDVLSFDEI</sequence>
<dbReference type="InterPro" id="IPR023213">
    <property type="entry name" value="CAT-like_dom_sf"/>
</dbReference>
<evidence type="ECO:0000259" key="4">
    <source>
        <dbReference type="PROSITE" id="PS50075"/>
    </source>
</evidence>
<name>A0A3R8RZT7_9ACTN</name>
<dbReference type="Gene3D" id="3.40.50.12780">
    <property type="entry name" value="N-terminal domain of ligase-like"/>
    <property type="match status" value="1"/>
</dbReference>
<dbReference type="PANTHER" id="PTHR45527">
    <property type="entry name" value="NONRIBOSOMAL PEPTIDE SYNTHETASE"/>
    <property type="match status" value="1"/>
</dbReference>
<dbReference type="GO" id="GO:0005829">
    <property type="term" value="C:cytosol"/>
    <property type="evidence" value="ECO:0007669"/>
    <property type="project" value="TreeGrafter"/>
</dbReference>
<dbReference type="Pfam" id="PF00550">
    <property type="entry name" value="PP-binding"/>
    <property type="match status" value="1"/>
</dbReference>
<dbReference type="PANTHER" id="PTHR45527:SF1">
    <property type="entry name" value="FATTY ACID SYNTHASE"/>
    <property type="match status" value="1"/>
</dbReference>
<gene>
    <name evidence="5" type="ORF">CQW44_20595</name>
</gene>
<dbReference type="InterPro" id="IPR020845">
    <property type="entry name" value="AMP-binding_CS"/>
</dbReference>
<dbReference type="GO" id="GO:0008610">
    <property type="term" value="P:lipid biosynthetic process"/>
    <property type="evidence" value="ECO:0007669"/>
    <property type="project" value="UniProtKB-ARBA"/>
</dbReference>
<dbReference type="Gene3D" id="3.40.50.1820">
    <property type="entry name" value="alpha/beta hydrolase"/>
    <property type="match status" value="1"/>
</dbReference>
<evidence type="ECO:0000256" key="2">
    <source>
        <dbReference type="ARBA" id="ARBA00022450"/>
    </source>
</evidence>
<dbReference type="InterPro" id="IPR036736">
    <property type="entry name" value="ACP-like_sf"/>
</dbReference>
<dbReference type="SUPFAM" id="SSF52777">
    <property type="entry name" value="CoA-dependent acyltransferases"/>
    <property type="match status" value="2"/>
</dbReference>
<dbReference type="Pfam" id="PF00975">
    <property type="entry name" value="Thioesterase"/>
    <property type="match status" value="1"/>
</dbReference>
<dbReference type="GO" id="GO:0017000">
    <property type="term" value="P:antibiotic biosynthetic process"/>
    <property type="evidence" value="ECO:0007669"/>
    <property type="project" value="UniProtKB-ARBA"/>
</dbReference>
<dbReference type="SMART" id="SM00824">
    <property type="entry name" value="PKS_TE"/>
    <property type="match status" value="1"/>
</dbReference>
<dbReference type="CDD" id="cd19531">
    <property type="entry name" value="LCL_NRPS-like"/>
    <property type="match status" value="1"/>
</dbReference>
<accession>A0A3R8RZT7</accession>
<keyword evidence="3" id="KW-0597">Phosphoprotein</keyword>
<dbReference type="Gene3D" id="3.30.559.30">
    <property type="entry name" value="Nonribosomal peptide synthetase, condensation domain"/>
    <property type="match status" value="1"/>
</dbReference>
<dbReference type="PROSITE" id="PS00455">
    <property type="entry name" value="AMP_BINDING"/>
    <property type="match status" value="1"/>
</dbReference>
<dbReference type="PROSITE" id="PS50075">
    <property type="entry name" value="CARRIER"/>
    <property type="match status" value="1"/>
</dbReference>
<dbReference type="FunFam" id="3.40.50.980:FF:000001">
    <property type="entry name" value="Non-ribosomal peptide synthetase"/>
    <property type="match status" value="1"/>
</dbReference>
<dbReference type="InterPro" id="IPR010071">
    <property type="entry name" value="AA_adenyl_dom"/>
</dbReference>
<dbReference type="InterPro" id="IPR029058">
    <property type="entry name" value="AB_hydrolase_fold"/>
</dbReference>
<dbReference type="Gene3D" id="3.30.559.10">
    <property type="entry name" value="Chloramphenicol acetyltransferase-like domain"/>
    <property type="match status" value="1"/>
</dbReference>
<dbReference type="GO" id="GO:0043041">
    <property type="term" value="P:amino acid activation for nonribosomal peptide biosynthetic process"/>
    <property type="evidence" value="ECO:0007669"/>
    <property type="project" value="TreeGrafter"/>
</dbReference>
<dbReference type="GO" id="GO:0031177">
    <property type="term" value="F:phosphopantetheine binding"/>
    <property type="evidence" value="ECO:0007669"/>
    <property type="project" value="InterPro"/>
</dbReference>
<dbReference type="GO" id="GO:0003824">
    <property type="term" value="F:catalytic activity"/>
    <property type="evidence" value="ECO:0007669"/>
    <property type="project" value="InterPro"/>
</dbReference>
<organism evidence="5 6">
    <name type="scientific">Streptomyces griseofuscus</name>
    <dbReference type="NCBI Taxonomy" id="146922"/>
    <lineage>
        <taxon>Bacteria</taxon>
        <taxon>Bacillati</taxon>
        <taxon>Actinomycetota</taxon>
        <taxon>Actinomycetes</taxon>
        <taxon>Kitasatosporales</taxon>
        <taxon>Streptomycetaceae</taxon>
        <taxon>Streptomyces</taxon>
    </lineage>
</organism>
<dbReference type="Pfam" id="PF00668">
    <property type="entry name" value="Condensation"/>
    <property type="match status" value="1"/>
</dbReference>
<evidence type="ECO:0000313" key="6">
    <source>
        <dbReference type="Proteomes" id="UP000276379"/>
    </source>
</evidence>
<keyword evidence="2" id="KW-0596">Phosphopantetheine</keyword>
<evidence type="ECO:0000313" key="5">
    <source>
        <dbReference type="EMBL" id="RRQ84492.1"/>
    </source>
</evidence>
<keyword evidence="6" id="KW-1185">Reference proteome</keyword>